<dbReference type="SUPFAM" id="SSF48452">
    <property type="entry name" value="TPR-like"/>
    <property type="match status" value="1"/>
</dbReference>
<dbReference type="InterPro" id="IPR019734">
    <property type="entry name" value="TPR_rpt"/>
</dbReference>
<reference evidence="4" key="1">
    <citation type="journal article" date="2019" name="Plant J.">
        <title>Chlorella vulgaris genome assembly and annotation reveals the molecular basis for metabolic acclimation to high light conditions.</title>
        <authorList>
            <person name="Cecchin M."/>
            <person name="Marcolungo L."/>
            <person name="Rossato M."/>
            <person name="Girolomoni L."/>
            <person name="Cosentino E."/>
            <person name="Cuine S."/>
            <person name="Li-Beisson Y."/>
            <person name="Delledonne M."/>
            <person name="Ballottari M."/>
        </authorList>
    </citation>
    <scope>NUCLEOTIDE SEQUENCE</scope>
    <source>
        <strain evidence="4">211/11P</strain>
    </source>
</reference>
<dbReference type="GO" id="GO:0051879">
    <property type="term" value="F:Hsp90 protein binding"/>
    <property type="evidence" value="ECO:0007669"/>
    <property type="project" value="TreeGrafter"/>
</dbReference>
<evidence type="ECO:0000256" key="2">
    <source>
        <dbReference type="ARBA" id="ARBA00022803"/>
    </source>
</evidence>
<keyword evidence="5" id="KW-1185">Reference proteome</keyword>
<organism evidence="4 5">
    <name type="scientific">Chlorella vulgaris</name>
    <name type="common">Green alga</name>
    <dbReference type="NCBI Taxonomy" id="3077"/>
    <lineage>
        <taxon>Eukaryota</taxon>
        <taxon>Viridiplantae</taxon>
        <taxon>Chlorophyta</taxon>
        <taxon>core chlorophytes</taxon>
        <taxon>Trebouxiophyceae</taxon>
        <taxon>Chlorellales</taxon>
        <taxon>Chlorellaceae</taxon>
        <taxon>Chlorella clade</taxon>
        <taxon>Chlorella</taxon>
    </lineage>
</organism>
<proteinExistence type="predicted"/>
<dbReference type="PANTHER" id="PTHR22904">
    <property type="entry name" value="TPR REPEAT CONTAINING PROTEIN"/>
    <property type="match status" value="1"/>
</dbReference>
<dbReference type="OrthoDB" id="2423701at2759"/>
<dbReference type="PROSITE" id="PS50005">
    <property type="entry name" value="TPR"/>
    <property type="match status" value="1"/>
</dbReference>
<accession>A0A9D4Z1X1</accession>
<dbReference type="InterPro" id="IPR011990">
    <property type="entry name" value="TPR-like_helical_dom_sf"/>
</dbReference>
<protein>
    <submittedName>
        <fullName evidence="4">Uncharacterized protein</fullName>
    </submittedName>
</protein>
<comment type="caution">
    <text evidence="4">The sequence shown here is derived from an EMBL/GenBank/DDBJ whole genome shotgun (WGS) entry which is preliminary data.</text>
</comment>
<keyword evidence="1" id="KW-0677">Repeat</keyword>
<evidence type="ECO:0000256" key="3">
    <source>
        <dbReference type="PROSITE-ProRule" id="PRU00339"/>
    </source>
</evidence>
<dbReference type="EMBL" id="SIDB01000001">
    <property type="protein sequence ID" value="KAI3438067.1"/>
    <property type="molecule type" value="Genomic_DNA"/>
</dbReference>
<name>A0A9D4Z1X1_CHLVU</name>
<keyword evidence="2 3" id="KW-0802">TPR repeat</keyword>
<dbReference type="AlphaFoldDB" id="A0A9D4Z1X1"/>
<dbReference type="Proteomes" id="UP001055712">
    <property type="component" value="Unassembled WGS sequence"/>
</dbReference>
<dbReference type="Gene3D" id="1.25.40.10">
    <property type="entry name" value="Tetratricopeptide repeat domain"/>
    <property type="match status" value="1"/>
</dbReference>
<evidence type="ECO:0000313" key="4">
    <source>
        <dbReference type="EMBL" id="KAI3438067.1"/>
    </source>
</evidence>
<reference evidence="4" key="2">
    <citation type="submission" date="2020-11" db="EMBL/GenBank/DDBJ databases">
        <authorList>
            <person name="Cecchin M."/>
            <person name="Marcolungo L."/>
            <person name="Rossato M."/>
            <person name="Girolomoni L."/>
            <person name="Cosentino E."/>
            <person name="Cuine S."/>
            <person name="Li-Beisson Y."/>
            <person name="Delledonne M."/>
            <person name="Ballottari M."/>
        </authorList>
    </citation>
    <scope>NUCLEOTIDE SEQUENCE</scope>
    <source>
        <strain evidence="4">211/11P</strain>
        <tissue evidence="4">Whole cell</tissue>
    </source>
</reference>
<evidence type="ECO:0000313" key="5">
    <source>
        <dbReference type="Proteomes" id="UP001055712"/>
    </source>
</evidence>
<feature type="repeat" description="TPR" evidence="3">
    <location>
        <begin position="95"/>
        <end position="128"/>
    </location>
</feature>
<dbReference type="Pfam" id="PF13181">
    <property type="entry name" value="TPR_8"/>
    <property type="match status" value="1"/>
</dbReference>
<evidence type="ECO:0000256" key="1">
    <source>
        <dbReference type="ARBA" id="ARBA00022737"/>
    </source>
</evidence>
<dbReference type="SMART" id="SM00028">
    <property type="entry name" value="TPR"/>
    <property type="match status" value="3"/>
</dbReference>
<dbReference type="PANTHER" id="PTHR22904:SF523">
    <property type="entry name" value="STRESS-INDUCED-PHOSPHOPROTEIN 1"/>
    <property type="match status" value="1"/>
</dbReference>
<sequence>MSGEATEAASSSGSTTAAVAAEAAAAAEQLKEQGNEQHRCGNHLKAAALYTQGLKADPTNAVLFSNRCAALLKLSKTTKALADAEECIRLRPDWDKGYFRKGAVLEALEKMDEALESYQAAYQRNKESKQLAEKVRVLQKVVRSKATAAQR</sequence>
<gene>
    <name evidence="4" type="ORF">D9Q98_000510</name>
</gene>